<dbReference type="VEuPathDB" id="VectorBase:LOC119168372"/>
<protein>
    <submittedName>
        <fullName evidence="3">Uncharacterized protein</fullName>
    </submittedName>
</protein>
<dbReference type="Proteomes" id="UP000821866">
    <property type="component" value="Chromosome 8"/>
</dbReference>
<proteinExistence type="predicted"/>
<accession>A0A9J6DC70</accession>
<evidence type="ECO:0000313" key="4">
    <source>
        <dbReference type="Proteomes" id="UP000821866"/>
    </source>
</evidence>
<feature type="compositionally biased region" description="Polar residues" evidence="2">
    <location>
        <begin position="190"/>
        <end position="202"/>
    </location>
</feature>
<gene>
    <name evidence="3" type="ORF">HPB51_020277</name>
</gene>
<evidence type="ECO:0000313" key="3">
    <source>
        <dbReference type="EMBL" id="KAH8019578.1"/>
    </source>
</evidence>
<evidence type="ECO:0000256" key="1">
    <source>
        <dbReference type="SAM" id="Coils"/>
    </source>
</evidence>
<keyword evidence="1" id="KW-0175">Coiled coil</keyword>
<evidence type="ECO:0000256" key="2">
    <source>
        <dbReference type="SAM" id="MobiDB-lite"/>
    </source>
</evidence>
<reference evidence="3" key="1">
    <citation type="journal article" date="2020" name="Cell">
        <title>Large-Scale Comparative Analyses of Tick Genomes Elucidate Their Genetic Diversity and Vector Capacities.</title>
        <authorList>
            <consortium name="Tick Genome and Microbiome Consortium (TIGMIC)"/>
            <person name="Jia N."/>
            <person name="Wang J."/>
            <person name="Shi W."/>
            <person name="Du L."/>
            <person name="Sun Y."/>
            <person name="Zhan W."/>
            <person name="Jiang J.F."/>
            <person name="Wang Q."/>
            <person name="Zhang B."/>
            <person name="Ji P."/>
            <person name="Bell-Sakyi L."/>
            <person name="Cui X.M."/>
            <person name="Yuan T.T."/>
            <person name="Jiang B.G."/>
            <person name="Yang W.F."/>
            <person name="Lam T.T."/>
            <person name="Chang Q.C."/>
            <person name="Ding S.J."/>
            <person name="Wang X.J."/>
            <person name="Zhu J.G."/>
            <person name="Ruan X.D."/>
            <person name="Zhao L."/>
            <person name="Wei J.T."/>
            <person name="Ye R.Z."/>
            <person name="Que T.C."/>
            <person name="Du C.H."/>
            <person name="Zhou Y.H."/>
            <person name="Cheng J.X."/>
            <person name="Dai P.F."/>
            <person name="Guo W.B."/>
            <person name="Han X.H."/>
            <person name="Huang E.J."/>
            <person name="Li L.F."/>
            <person name="Wei W."/>
            <person name="Gao Y.C."/>
            <person name="Liu J.Z."/>
            <person name="Shao H.Z."/>
            <person name="Wang X."/>
            <person name="Wang C.C."/>
            <person name="Yang T.C."/>
            <person name="Huo Q.B."/>
            <person name="Li W."/>
            <person name="Chen H.Y."/>
            <person name="Chen S.E."/>
            <person name="Zhou L.G."/>
            <person name="Ni X.B."/>
            <person name="Tian J.H."/>
            <person name="Sheng Y."/>
            <person name="Liu T."/>
            <person name="Pan Y.S."/>
            <person name="Xia L.Y."/>
            <person name="Li J."/>
            <person name="Zhao F."/>
            <person name="Cao W.C."/>
        </authorList>
    </citation>
    <scope>NUCLEOTIDE SEQUENCE</scope>
    <source>
        <strain evidence="3">Rmic-2018</strain>
    </source>
</reference>
<keyword evidence="4" id="KW-1185">Reference proteome</keyword>
<dbReference type="EMBL" id="JABSTU010000010">
    <property type="protein sequence ID" value="KAH8019578.1"/>
    <property type="molecule type" value="Genomic_DNA"/>
</dbReference>
<organism evidence="3 4">
    <name type="scientific">Rhipicephalus microplus</name>
    <name type="common">Cattle tick</name>
    <name type="synonym">Boophilus microplus</name>
    <dbReference type="NCBI Taxonomy" id="6941"/>
    <lineage>
        <taxon>Eukaryota</taxon>
        <taxon>Metazoa</taxon>
        <taxon>Ecdysozoa</taxon>
        <taxon>Arthropoda</taxon>
        <taxon>Chelicerata</taxon>
        <taxon>Arachnida</taxon>
        <taxon>Acari</taxon>
        <taxon>Parasitiformes</taxon>
        <taxon>Ixodida</taxon>
        <taxon>Ixodoidea</taxon>
        <taxon>Ixodidae</taxon>
        <taxon>Rhipicephalinae</taxon>
        <taxon>Rhipicephalus</taxon>
        <taxon>Boophilus</taxon>
    </lineage>
</organism>
<comment type="caution">
    <text evidence="3">The sequence shown here is derived from an EMBL/GenBank/DDBJ whole genome shotgun (WGS) entry which is preliminary data.</text>
</comment>
<dbReference type="AlphaFoldDB" id="A0A9J6DC70"/>
<feature type="region of interest" description="Disordered" evidence="2">
    <location>
        <begin position="187"/>
        <end position="213"/>
    </location>
</feature>
<feature type="coiled-coil region" evidence="1">
    <location>
        <begin position="68"/>
        <end position="95"/>
    </location>
</feature>
<sequence length="213" mass="24072">MGRAGRNSGLSAARRVPKVVHREPPAEVSAKQYVYSRLEVLKLCVSLSKVSTDDAYFLKNAHAKLVDASAHQRRIDELFKQYEQLKEQEAKILADLQVRVELAECQRSFIESLPPKSQPTGTATQGIAQRCFLKKAHAKLVDASEHQRRIDELCKQYEPLKERDVKILANLDVQVQLSECRRSFNESLPLKSQPSGWDTQGSFLAAGDKSRRQ</sequence>
<reference evidence="3" key="2">
    <citation type="submission" date="2021-09" db="EMBL/GenBank/DDBJ databases">
        <authorList>
            <person name="Jia N."/>
            <person name="Wang J."/>
            <person name="Shi W."/>
            <person name="Du L."/>
            <person name="Sun Y."/>
            <person name="Zhan W."/>
            <person name="Jiang J."/>
            <person name="Wang Q."/>
            <person name="Zhang B."/>
            <person name="Ji P."/>
            <person name="Sakyi L.B."/>
            <person name="Cui X."/>
            <person name="Yuan T."/>
            <person name="Jiang B."/>
            <person name="Yang W."/>
            <person name="Lam T.T.-Y."/>
            <person name="Chang Q."/>
            <person name="Ding S."/>
            <person name="Wang X."/>
            <person name="Zhu J."/>
            <person name="Ruan X."/>
            <person name="Zhao L."/>
            <person name="Wei J."/>
            <person name="Que T."/>
            <person name="Du C."/>
            <person name="Cheng J."/>
            <person name="Dai P."/>
            <person name="Han X."/>
            <person name="Huang E."/>
            <person name="Gao Y."/>
            <person name="Liu J."/>
            <person name="Shao H."/>
            <person name="Ye R."/>
            <person name="Li L."/>
            <person name="Wei W."/>
            <person name="Wang X."/>
            <person name="Wang C."/>
            <person name="Huo Q."/>
            <person name="Li W."/>
            <person name="Guo W."/>
            <person name="Chen H."/>
            <person name="Chen S."/>
            <person name="Zhou L."/>
            <person name="Zhou L."/>
            <person name="Ni X."/>
            <person name="Tian J."/>
            <person name="Zhou Y."/>
            <person name="Sheng Y."/>
            <person name="Liu T."/>
            <person name="Pan Y."/>
            <person name="Xia L."/>
            <person name="Li J."/>
            <person name="Zhao F."/>
            <person name="Cao W."/>
        </authorList>
    </citation>
    <scope>NUCLEOTIDE SEQUENCE</scope>
    <source>
        <strain evidence="3">Rmic-2018</strain>
        <tissue evidence="3">Larvae</tissue>
    </source>
</reference>
<name>A0A9J6DC70_RHIMP</name>